<dbReference type="EMBL" id="CP013069">
    <property type="protein sequence ID" value="ALV30542.1"/>
    <property type="molecule type" value="Genomic_DNA"/>
</dbReference>
<sequence length="264" mass="28920">MSQVLFRRLFFCLLGLVMVAPLAVVLGVSVNEKRSLTFPPQGFNMGWYSELFLDPAWFGALLNSLTIALISAAVSVAIALPLAWFSWRYRLWWVKVFVALGLLPFLLPPVISALGFLSFWTQTGLYGQSWTVVVSHGVFLVSLPLVSISLGFASLDSALPEAAATMGADDWKILRTVLLPLVRPYIISGFAFAFVISLNEYIISYMTIGAVLETLPMKIFNSLRYGYTPVIAAASVFFVVVTVGILSLVARFSDLPKLLGAPAR</sequence>
<keyword evidence="6 8" id="KW-1133">Transmembrane helix</keyword>
<dbReference type="GO" id="GO:0005886">
    <property type="term" value="C:plasma membrane"/>
    <property type="evidence" value="ECO:0007669"/>
    <property type="project" value="UniProtKB-SubCell"/>
</dbReference>
<dbReference type="GO" id="GO:0055085">
    <property type="term" value="P:transmembrane transport"/>
    <property type="evidence" value="ECO:0007669"/>
    <property type="project" value="InterPro"/>
</dbReference>
<keyword evidence="7 8" id="KW-0472">Membrane</keyword>
<comment type="similarity">
    <text evidence="8">Belongs to the binding-protein-dependent transport system permease family.</text>
</comment>
<feature type="transmembrane region" description="Helical" evidence="8">
    <location>
        <begin position="202"/>
        <end position="220"/>
    </location>
</feature>
<proteinExistence type="inferred from homology"/>
<dbReference type="Pfam" id="PF00528">
    <property type="entry name" value="BPD_transp_1"/>
    <property type="match status" value="1"/>
</dbReference>
<feature type="transmembrane region" description="Helical" evidence="8">
    <location>
        <begin position="132"/>
        <end position="155"/>
    </location>
</feature>
<dbReference type="AlphaFoldDB" id="A0A0L0ISR0"/>
<evidence type="ECO:0000256" key="8">
    <source>
        <dbReference type="RuleBase" id="RU363032"/>
    </source>
</evidence>
<keyword evidence="10" id="KW-1185">Reference proteome</keyword>
<evidence type="ECO:0000256" key="3">
    <source>
        <dbReference type="ARBA" id="ARBA00022475"/>
    </source>
</evidence>
<accession>A0A0L0ISR0</accession>
<name>A0A0L0ISR0_9HYPH</name>
<dbReference type="Proteomes" id="UP000064921">
    <property type="component" value="Plasmid p.p-1"/>
</dbReference>
<keyword evidence="2 8" id="KW-0813">Transport</keyword>
<dbReference type="CDD" id="cd06261">
    <property type="entry name" value="TM_PBP2"/>
    <property type="match status" value="1"/>
</dbReference>
<evidence type="ECO:0000256" key="5">
    <source>
        <dbReference type="ARBA" id="ARBA00022692"/>
    </source>
</evidence>
<dbReference type="InterPro" id="IPR000515">
    <property type="entry name" value="MetI-like"/>
</dbReference>
<dbReference type="RefSeq" id="WP_050475333.1">
    <property type="nucleotide sequence ID" value="NZ_CP013069.1"/>
</dbReference>
<keyword evidence="4" id="KW-0997">Cell inner membrane</keyword>
<evidence type="ECO:0000256" key="4">
    <source>
        <dbReference type="ARBA" id="ARBA00022519"/>
    </source>
</evidence>
<dbReference type="InterPro" id="IPR035906">
    <property type="entry name" value="MetI-like_sf"/>
</dbReference>
<keyword evidence="5 8" id="KW-0812">Transmembrane</keyword>
<keyword evidence="3" id="KW-1003">Cell membrane</keyword>
<feature type="transmembrane region" description="Helical" evidence="8">
    <location>
        <begin position="227"/>
        <end position="250"/>
    </location>
</feature>
<dbReference type="PATRIC" id="fig|121719.5.peg.2913"/>
<evidence type="ECO:0000256" key="2">
    <source>
        <dbReference type="ARBA" id="ARBA00022448"/>
    </source>
</evidence>
<evidence type="ECO:0000256" key="7">
    <source>
        <dbReference type="ARBA" id="ARBA00023136"/>
    </source>
</evidence>
<reference evidence="9 10" key="1">
    <citation type="submission" date="2015-10" db="EMBL/GenBank/DDBJ databases">
        <title>The world's first case of liver abscess caused by Pannonibacter phragmitetus.</title>
        <authorList>
            <person name="Ming D."/>
            <person name="Wang M."/>
            <person name="Zhou Y."/>
            <person name="Jiang T."/>
            <person name="Hu S."/>
        </authorList>
    </citation>
    <scope>NUCLEOTIDE SEQUENCE [LARGE SCALE GENOMIC DNA]</scope>
    <source>
        <strain evidence="9 10">31801</strain>
        <plasmid evidence="10">Plasmid p.p-1</plasmid>
    </source>
</reference>
<dbReference type="PANTHER" id="PTHR43357:SF4">
    <property type="entry name" value="INNER MEMBRANE ABC TRANSPORTER PERMEASE PROTEIN YDCV"/>
    <property type="match status" value="1"/>
</dbReference>
<keyword evidence="9" id="KW-0614">Plasmid</keyword>
<comment type="subcellular location">
    <subcellularLocation>
        <location evidence="1">Cell inner membrane</location>
        <topology evidence="1">Multi-pass membrane protein</topology>
    </subcellularLocation>
    <subcellularLocation>
        <location evidence="8">Cell membrane</location>
        <topology evidence="8">Multi-pass membrane protein</topology>
    </subcellularLocation>
</comment>
<dbReference type="KEGG" id="pphr:APZ00_25325"/>
<feature type="transmembrane region" description="Helical" evidence="8">
    <location>
        <begin position="176"/>
        <end position="196"/>
    </location>
</feature>
<dbReference type="Gene3D" id="1.10.3720.10">
    <property type="entry name" value="MetI-like"/>
    <property type="match status" value="1"/>
</dbReference>
<dbReference type="PROSITE" id="PS50928">
    <property type="entry name" value="ABC_TM1"/>
    <property type="match status" value="1"/>
</dbReference>
<feature type="transmembrane region" description="Helical" evidence="8">
    <location>
        <begin position="56"/>
        <end position="84"/>
    </location>
</feature>
<protein>
    <submittedName>
        <fullName evidence="9">Spermidine/putrescine ABC transporter permease</fullName>
    </submittedName>
</protein>
<gene>
    <name evidence="9" type="ORF">APZ00_25325</name>
</gene>
<dbReference type="SUPFAM" id="SSF161098">
    <property type="entry name" value="MetI-like"/>
    <property type="match status" value="1"/>
</dbReference>
<evidence type="ECO:0000313" key="10">
    <source>
        <dbReference type="Proteomes" id="UP000064921"/>
    </source>
</evidence>
<evidence type="ECO:0000313" key="9">
    <source>
        <dbReference type="EMBL" id="ALV30542.1"/>
    </source>
</evidence>
<geneLocation type="plasmid" evidence="9 10">
    <name>p.p-1</name>
</geneLocation>
<organism evidence="9 10">
    <name type="scientific">Pannonibacter phragmitetus</name>
    <dbReference type="NCBI Taxonomy" id="121719"/>
    <lineage>
        <taxon>Bacteria</taxon>
        <taxon>Pseudomonadati</taxon>
        <taxon>Pseudomonadota</taxon>
        <taxon>Alphaproteobacteria</taxon>
        <taxon>Hyphomicrobiales</taxon>
        <taxon>Stappiaceae</taxon>
        <taxon>Pannonibacter</taxon>
    </lineage>
</organism>
<feature type="transmembrane region" description="Helical" evidence="8">
    <location>
        <begin position="96"/>
        <end position="120"/>
    </location>
</feature>
<dbReference type="PANTHER" id="PTHR43357">
    <property type="entry name" value="INNER MEMBRANE ABC TRANSPORTER PERMEASE PROTEIN YDCV"/>
    <property type="match status" value="1"/>
</dbReference>
<evidence type="ECO:0000256" key="1">
    <source>
        <dbReference type="ARBA" id="ARBA00004429"/>
    </source>
</evidence>
<evidence type="ECO:0000256" key="6">
    <source>
        <dbReference type="ARBA" id="ARBA00022989"/>
    </source>
</evidence>